<sequence>MSPLSNLEEFEGCVGLGQGSVLPTQLQRLRLGSYNNSSVVLPAQLQQLRLRQCSSIAGITALQQLQELSLGVRFEDQGQLLRLAQLPSLQRLVLSYCGTDQAAATAPAWQQLRQLQELSVRVIPNTQQADGVMCGILACSQLAKLDLRIGVILTRRLAMYRCIAG</sequence>
<dbReference type="SUPFAM" id="SSF52047">
    <property type="entry name" value="RNI-like"/>
    <property type="match status" value="1"/>
</dbReference>
<reference evidence="2 3" key="1">
    <citation type="submission" date="2016-10" db="EMBL/GenBank/DDBJ databases">
        <authorList>
            <person name="Cai Z."/>
        </authorList>
    </citation>
    <scope>NUCLEOTIDE SEQUENCE [LARGE SCALE GENOMIC DNA]</scope>
</reference>
<dbReference type="InterPro" id="IPR032675">
    <property type="entry name" value="LRR_dom_sf"/>
</dbReference>
<evidence type="ECO:0000256" key="1">
    <source>
        <dbReference type="ARBA" id="ARBA00004430"/>
    </source>
</evidence>
<protein>
    <submittedName>
        <fullName evidence="2">Uncharacterized protein</fullName>
    </submittedName>
</protein>
<proteinExistence type="predicted"/>
<name>A0A383WNR5_TETOB</name>
<dbReference type="AlphaFoldDB" id="A0A383WNR5"/>
<dbReference type="EMBL" id="FNXT01001350">
    <property type="protein sequence ID" value="SZX79051.1"/>
    <property type="molecule type" value="Genomic_DNA"/>
</dbReference>
<keyword evidence="3" id="KW-1185">Reference proteome</keyword>
<dbReference type="Gene3D" id="3.80.10.10">
    <property type="entry name" value="Ribonuclease Inhibitor"/>
    <property type="match status" value="1"/>
</dbReference>
<organism evidence="2 3">
    <name type="scientific">Tetradesmus obliquus</name>
    <name type="common">Green alga</name>
    <name type="synonym">Acutodesmus obliquus</name>
    <dbReference type="NCBI Taxonomy" id="3088"/>
    <lineage>
        <taxon>Eukaryota</taxon>
        <taxon>Viridiplantae</taxon>
        <taxon>Chlorophyta</taxon>
        <taxon>core chlorophytes</taxon>
        <taxon>Chlorophyceae</taxon>
        <taxon>CS clade</taxon>
        <taxon>Sphaeropleales</taxon>
        <taxon>Scenedesmaceae</taxon>
        <taxon>Tetradesmus</taxon>
    </lineage>
</organism>
<comment type="subcellular location">
    <subcellularLocation>
        <location evidence="1">Cytoplasm</location>
        <location evidence="1">Cytoskeleton</location>
        <location evidence="1">Cilium axoneme</location>
    </subcellularLocation>
</comment>
<dbReference type="GO" id="GO:0005930">
    <property type="term" value="C:axoneme"/>
    <property type="evidence" value="ECO:0007669"/>
    <property type="project" value="UniProtKB-SubCell"/>
</dbReference>
<gene>
    <name evidence="2" type="ORF">BQ4739_LOCUS19344</name>
</gene>
<dbReference type="Proteomes" id="UP000256970">
    <property type="component" value="Unassembled WGS sequence"/>
</dbReference>
<evidence type="ECO:0000313" key="2">
    <source>
        <dbReference type="EMBL" id="SZX79051.1"/>
    </source>
</evidence>
<evidence type="ECO:0000313" key="3">
    <source>
        <dbReference type="Proteomes" id="UP000256970"/>
    </source>
</evidence>
<accession>A0A383WNR5</accession>